<comment type="caution">
    <text evidence="1">The sequence shown here is derived from an EMBL/GenBank/DDBJ whole genome shotgun (WGS) entry which is preliminary data.</text>
</comment>
<keyword evidence="2" id="KW-1185">Reference proteome</keyword>
<evidence type="ECO:0000313" key="2">
    <source>
        <dbReference type="Proteomes" id="UP001596353"/>
    </source>
</evidence>
<evidence type="ECO:0000313" key="1">
    <source>
        <dbReference type="EMBL" id="MFC6758452.1"/>
    </source>
</evidence>
<dbReference type="EMBL" id="JBHSWG010000001">
    <property type="protein sequence ID" value="MFC6758452.1"/>
    <property type="molecule type" value="Genomic_DNA"/>
</dbReference>
<sequence>MIAQSLQFGTSLTVALKTYAIEMRQMRELAAQEKANKLPVQMSGVMSVLMLLGAVSDHPDTNHHPLHGDLLIVQYRPSMAGSLSGKNPISSRRGR</sequence>
<dbReference type="Proteomes" id="UP001596353">
    <property type="component" value="Unassembled WGS sequence"/>
</dbReference>
<proteinExistence type="predicted"/>
<accession>A0ABW2AYU3</accession>
<gene>
    <name evidence="1" type="ORF">ACFQFQ_01370</name>
</gene>
<organism evidence="1 2">
    <name type="scientific">Sulfitobacter porphyrae</name>
    <dbReference type="NCBI Taxonomy" id="1246864"/>
    <lineage>
        <taxon>Bacteria</taxon>
        <taxon>Pseudomonadati</taxon>
        <taxon>Pseudomonadota</taxon>
        <taxon>Alphaproteobacteria</taxon>
        <taxon>Rhodobacterales</taxon>
        <taxon>Roseobacteraceae</taxon>
        <taxon>Sulfitobacter</taxon>
    </lineage>
</organism>
<protein>
    <submittedName>
        <fullName evidence="1">Uncharacterized protein</fullName>
    </submittedName>
</protein>
<reference evidence="2" key="1">
    <citation type="journal article" date="2019" name="Int. J. Syst. Evol. Microbiol.">
        <title>The Global Catalogue of Microorganisms (GCM) 10K type strain sequencing project: providing services to taxonomists for standard genome sequencing and annotation.</title>
        <authorList>
            <consortium name="The Broad Institute Genomics Platform"/>
            <consortium name="The Broad Institute Genome Sequencing Center for Infectious Disease"/>
            <person name="Wu L."/>
            <person name="Ma J."/>
        </authorList>
    </citation>
    <scope>NUCLEOTIDE SEQUENCE [LARGE SCALE GENOMIC DNA]</scope>
    <source>
        <strain evidence="2">CCUG 66188</strain>
    </source>
</reference>
<name>A0ABW2AYU3_9RHOB</name>